<reference evidence="2" key="1">
    <citation type="submission" date="2018-01" db="EMBL/GenBank/DDBJ databases">
        <title>Genomic characterization of Leptospira inadai serogroup Lyme isolated from captured rat in Brazil and comparative analysis with human reference strain.</title>
        <authorList>
            <person name="Moreno L.Z."/>
            <person name="Loureiro A.P."/>
            <person name="Miraglia F."/>
            <person name="Kremer F.S."/>
            <person name="Eslabao M.R."/>
            <person name="Dellagostin O.A."/>
            <person name="Lilenbaum W."/>
            <person name="Moreno A.M."/>
        </authorList>
    </citation>
    <scope>NUCLEOTIDE SEQUENCE [LARGE SCALE GENOMIC DNA]</scope>
    <source>
        <strain evidence="2">M34/99</strain>
    </source>
</reference>
<dbReference type="EMBL" id="MCRM02000015">
    <property type="protein sequence ID" value="PNV74340.1"/>
    <property type="molecule type" value="Genomic_DNA"/>
</dbReference>
<dbReference type="CDD" id="cd00093">
    <property type="entry name" value="HTH_XRE"/>
    <property type="match status" value="1"/>
</dbReference>
<evidence type="ECO:0000259" key="1">
    <source>
        <dbReference type="PROSITE" id="PS50943"/>
    </source>
</evidence>
<gene>
    <name evidence="2" type="ORF">BES34_014230</name>
</gene>
<dbReference type="Proteomes" id="UP000094669">
    <property type="component" value="Unassembled WGS sequence"/>
</dbReference>
<dbReference type="Pfam" id="PF01381">
    <property type="entry name" value="HTH_3"/>
    <property type="match status" value="1"/>
</dbReference>
<comment type="caution">
    <text evidence="2">The sequence shown here is derived from an EMBL/GenBank/DDBJ whole genome shotgun (WGS) entry which is preliminary data.</text>
</comment>
<dbReference type="SMART" id="SM00530">
    <property type="entry name" value="HTH_XRE"/>
    <property type="match status" value="1"/>
</dbReference>
<dbReference type="InterPro" id="IPR001387">
    <property type="entry name" value="Cro/C1-type_HTH"/>
</dbReference>
<name>A0ABX4YGP3_9LEPT</name>
<dbReference type="SUPFAM" id="SSF47413">
    <property type="entry name" value="lambda repressor-like DNA-binding domains"/>
    <property type="match status" value="1"/>
</dbReference>
<sequence length="72" mass="8216">MDLGREGNKAAGIMMKILREVQNITHEELSRRLDGIPIDYIIAIENGNKPMTYEFARKISNILDVPISLFLK</sequence>
<dbReference type="Gene3D" id="1.10.260.40">
    <property type="entry name" value="lambda repressor-like DNA-binding domains"/>
    <property type="match status" value="1"/>
</dbReference>
<accession>A0ABX4YGP3</accession>
<evidence type="ECO:0000313" key="3">
    <source>
        <dbReference type="Proteomes" id="UP000094669"/>
    </source>
</evidence>
<dbReference type="InterPro" id="IPR010982">
    <property type="entry name" value="Lambda_DNA-bd_dom_sf"/>
</dbReference>
<feature type="domain" description="HTH cro/C1-type" evidence="1">
    <location>
        <begin position="15"/>
        <end position="70"/>
    </location>
</feature>
<proteinExistence type="predicted"/>
<keyword evidence="3" id="KW-1185">Reference proteome</keyword>
<dbReference type="PROSITE" id="PS50943">
    <property type="entry name" value="HTH_CROC1"/>
    <property type="match status" value="1"/>
</dbReference>
<evidence type="ECO:0000313" key="2">
    <source>
        <dbReference type="EMBL" id="PNV74340.1"/>
    </source>
</evidence>
<organism evidence="2 3">
    <name type="scientific">Leptospira inadai serovar Lyme</name>
    <dbReference type="NCBI Taxonomy" id="293084"/>
    <lineage>
        <taxon>Bacteria</taxon>
        <taxon>Pseudomonadati</taxon>
        <taxon>Spirochaetota</taxon>
        <taxon>Spirochaetia</taxon>
        <taxon>Leptospirales</taxon>
        <taxon>Leptospiraceae</taxon>
        <taxon>Leptospira</taxon>
    </lineage>
</organism>
<protein>
    <submittedName>
        <fullName evidence="2">XRE family transcriptional regulator</fullName>
    </submittedName>
</protein>